<evidence type="ECO:0000313" key="2">
    <source>
        <dbReference type="Proteomes" id="UP000001699"/>
    </source>
</evidence>
<dbReference type="VEuPathDB" id="FungiDB:AFUB_061920"/>
<dbReference type="HOGENOM" id="CLU_1342961_0_0_1"/>
<dbReference type="Proteomes" id="UP000001699">
    <property type="component" value="Unassembled WGS sequence"/>
</dbReference>
<evidence type="ECO:0000313" key="1">
    <source>
        <dbReference type="EMBL" id="EDP52154.1"/>
    </source>
</evidence>
<protein>
    <submittedName>
        <fullName evidence="1">Uncharacterized protein</fullName>
    </submittedName>
</protein>
<organism evidence="1 2">
    <name type="scientific">Aspergillus fumigatus (strain CBS 144.89 / FGSC A1163 / CEA10)</name>
    <name type="common">Neosartorya fumigata</name>
    <dbReference type="NCBI Taxonomy" id="451804"/>
    <lineage>
        <taxon>Eukaryota</taxon>
        <taxon>Fungi</taxon>
        <taxon>Dikarya</taxon>
        <taxon>Ascomycota</taxon>
        <taxon>Pezizomycotina</taxon>
        <taxon>Eurotiomycetes</taxon>
        <taxon>Eurotiomycetidae</taxon>
        <taxon>Eurotiales</taxon>
        <taxon>Aspergillaceae</taxon>
        <taxon>Aspergillus</taxon>
        <taxon>Aspergillus subgen. Fumigati</taxon>
    </lineage>
</organism>
<keyword evidence="2" id="KW-1185">Reference proteome</keyword>
<proteinExistence type="predicted"/>
<sequence>MTVASGSGCPWQLDEAFALLPYVVAPSVSLLRALADELTRSISSTSSPSRAMTQPTSSSIFRIQILRLVEIPIPTGTEILWALHWDLQLQLDSGKCISVDLGPAASHRDTFSMSISNTDSQVQRNPLRSICPGPACDSGHDPVYPSATGERSDLPGKAVHAMVGMPVQAEETGGPRGQVCGLGGAWSGAFCVPTTAPVAGTQHV</sequence>
<accession>B0Y2I3</accession>
<name>B0Y2I3_ASPFC</name>
<gene>
    <name evidence="1" type="ORF">AFUB_061920</name>
</gene>
<dbReference type="AlphaFoldDB" id="B0Y2I3"/>
<reference evidence="1 2" key="1">
    <citation type="journal article" date="2008" name="PLoS Genet.">
        <title>Genomic islands in the pathogenic filamentous fungus Aspergillus fumigatus.</title>
        <authorList>
            <person name="Fedorova N.D."/>
            <person name="Khaldi N."/>
            <person name="Joardar V.S."/>
            <person name="Maiti R."/>
            <person name="Amedeo P."/>
            <person name="Anderson M.J."/>
            <person name="Crabtree J."/>
            <person name="Silva J.C."/>
            <person name="Badger J.H."/>
            <person name="Albarraq A."/>
            <person name="Angiuoli S."/>
            <person name="Bussey H."/>
            <person name="Bowyer P."/>
            <person name="Cotty P.J."/>
            <person name="Dyer P.S."/>
            <person name="Egan A."/>
            <person name="Galens K."/>
            <person name="Fraser-Liggett C.M."/>
            <person name="Haas B.J."/>
            <person name="Inman J.M."/>
            <person name="Kent R."/>
            <person name="Lemieux S."/>
            <person name="Malavazi I."/>
            <person name="Orvis J."/>
            <person name="Roemer T."/>
            <person name="Ronning C.M."/>
            <person name="Sundaram J.P."/>
            <person name="Sutton G."/>
            <person name="Turner G."/>
            <person name="Venter J.C."/>
            <person name="White O.R."/>
            <person name="Whitty B.R."/>
            <person name="Youngman P."/>
            <person name="Wolfe K.H."/>
            <person name="Goldman G.H."/>
            <person name="Wortman J.R."/>
            <person name="Jiang B."/>
            <person name="Denning D.W."/>
            <person name="Nierman W.C."/>
        </authorList>
    </citation>
    <scope>NUCLEOTIDE SEQUENCE [LARGE SCALE GENOMIC DNA]</scope>
    <source>
        <strain evidence="2">CBS 144.89 / FGSC A1163 / CEA10</strain>
    </source>
</reference>
<dbReference type="EMBL" id="DS499597">
    <property type="protein sequence ID" value="EDP52154.1"/>
    <property type="molecule type" value="Genomic_DNA"/>
</dbReference>